<evidence type="ECO:0000313" key="18">
    <source>
        <dbReference type="Proteomes" id="UP001324115"/>
    </source>
</evidence>
<dbReference type="SMART" id="SM00220">
    <property type="entry name" value="S_TKc"/>
    <property type="match status" value="1"/>
</dbReference>
<evidence type="ECO:0000256" key="10">
    <source>
        <dbReference type="ARBA" id="ARBA00023136"/>
    </source>
</evidence>
<dbReference type="PROSITE" id="PS00107">
    <property type="entry name" value="PROTEIN_KINASE_ATP"/>
    <property type="match status" value="1"/>
</dbReference>
<organism evidence="17 18">
    <name type="scientific">Quercus rubra</name>
    <name type="common">Northern red oak</name>
    <name type="synonym">Quercus borealis</name>
    <dbReference type="NCBI Taxonomy" id="3512"/>
    <lineage>
        <taxon>Eukaryota</taxon>
        <taxon>Viridiplantae</taxon>
        <taxon>Streptophyta</taxon>
        <taxon>Embryophyta</taxon>
        <taxon>Tracheophyta</taxon>
        <taxon>Spermatophyta</taxon>
        <taxon>Magnoliopsida</taxon>
        <taxon>eudicotyledons</taxon>
        <taxon>Gunneridae</taxon>
        <taxon>Pentapetalae</taxon>
        <taxon>rosids</taxon>
        <taxon>fabids</taxon>
        <taxon>Fagales</taxon>
        <taxon>Fagaceae</taxon>
        <taxon>Quercus</taxon>
    </lineage>
</organism>
<keyword evidence="3" id="KW-0808">Transferase</keyword>
<dbReference type="GO" id="GO:0004674">
    <property type="term" value="F:protein serine/threonine kinase activity"/>
    <property type="evidence" value="ECO:0007669"/>
    <property type="project" value="UniProtKB-KW"/>
</dbReference>
<feature type="binding site" evidence="12">
    <location>
        <position position="516"/>
    </location>
    <ligand>
        <name>ATP</name>
        <dbReference type="ChEBI" id="CHEBI:30616"/>
    </ligand>
</feature>
<dbReference type="CDD" id="cd14066">
    <property type="entry name" value="STKc_IRAK"/>
    <property type="match status" value="1"/>
</dbReference>
<feature type="transmembrane region" description="Helical" evidence="14">
    <location>
        <begin position="409"/>
        <end position="430"/>
    </location>
</feature>
<evidence type="ECO:0000256" key="4">
    <source>
        <dbReference type="ARBA" id="ARBA00022692"/>
    </source>
</evidence>
<protein>
    <recommendedName>
        <fullName evidence="16">Protein kinase domain-containing protein</fullName>
    </recommendedName>
</protein>
<name>A0AAN7F3S6_QUERU</name>
<evidence type="ECO:0000256" key="7">
    <source>
        <dbReference type="ARBA" id="ARBA00022777"/>
    </source>
</evidence>
<dbReference type="PROSITE" id="PS00108">
    <property type="entry name" value="PROTEIN_KINASE_ST"/>
    <property type="match status" value="1"/>
</dbReference>
<evidence type="ECO:0000256" key="11">
    <source>
        <dbReference type="ARBA" id="ARBA00023180"/>
    </source>
</evidence>
<gene>
    <name evidence="17" type="ORF">RGQ29_022458</name>
</gene>
<dbReference type="InterPro" id="IPR000719">
    <property type="entry name" value="Prot_kinase_dom"/>
</dbReference>
<evidence type="ECO:0000256" key="1">
    <source>
        <dbReference type="ARBA" id="ARBA00004479"/>
    </source>
</evidence>
<sequence>MEVVHSHKTLFQLCLLLTLHFSSLLLLSSAYTVPDKYFINCGASSNTTVNGQVFVADSNSLSFSTGKSEEVRNTSAYPELYQTARVYRQPCSYSFEINQNGTYIVRLHFFAYLSRANLYDALFNVSASGFSLLTNFSVRNSSSFPVIKEYLFTIPQGKFRIHFIPSQDSSSAFINAIEVFLANETRIIDYASRVSSARNVGDYTGLLSQGLHTIHRINFGGSQIDYDELWRKWVADDSYLILHSDSAKNSTHYSQTLNYNSELATKYTAPDSVYQTAKQLKTGANGNASLLNLTWSFPVSKNTKHFVRVHFCDIVTKTLNDILFNLYIYSNFDQLIDPYNRTGDMAVPFFIDYVVDSDDSGFMNFSISPSENESRILNAFLNGLEIMEFMKTSGSILDECKSVKKNSPVIKIIGSVGSGAFMILIIVVALRLKCRKSSMPDQSLTGILFGGISSNKLTDGSANSSLPSNLNLSWRISLGEIQHATKNFNAKFLIGEGGFGKVYEGTLRNGTKVAVKRSEARHGQGIEEFQTEIIVLSQIRHHHLVSLIGYCDERSEMILVYEFMEKGTLREHLYHSNDNSETISSPSELSWKQRLEICIGAATGLRYLHTGPAGGIIHRDVKSTNILLDENFVAKVADFGLSKSGVPDPEHLTMAVKGSFGYLDPEYLVTLQLTEKSDVYSFGVVLLEILCARPAINNLLPLEEMNLAEWGMLCQRKGELEKIIDPVLVGKIKPSSLRKFGETAEKCLKPNSADRPKMHEVLYDLQYALMLQETAMNADPGEDSTINTSLQLQIPLTWQLPSDGILKEEDDHTPIGGDDDSDISASESQNRIED</sequence>
<dbReference type="PROSITE" id="PS50011">
    <property type="entry name" value="PROTEIN_KINASE_DOM"/>
    <property type="match status" value="1"/>
</dbReference>
<feature type="domain" description="Protein kinase" evidence="16">
    <location>
        <begin position="488"/>
        <end position="770"/>
    </location>
</feature>
<evidence type="ECO:0000256" key="12">
    <source>
        <dbReference type="PROSITE-ProRule" id="PRU10141"/>
    </source>
</evidence>
<dbReference type="EMBL" id="JAXUIC010000006">
    <property type="protein sequence ID" value="KAK4584764.1"/>
    <property type="molecule type" value="Genomic_DNA"/>
</dbReference>
<evidence type="ECO:0000256" key="8">
    <source>
        <dbReference type="ARBA" id="ARBA00022840"/>
    </source>
</evidence>
<keyword evidence="8 12" id="KW-0067">ATP-binding</keyword>
<evidence type="ECO:0000256" key="5">
    <source>
        <dbReference type="ARBA" id="ARBA00022729"/>
    </source>
</evidence>
<keyword evidence="10 14" id="KW-0472">Membrane</keyword>
<evidence type="ECO:0000313" key="17">
    <source>
        <dbReference type="EMBL" id="KAK4584764.1"/>
    </source>
</evidence>
<dbReference type="InterPro" id="IPR008271">
    <property type="entry name" value="Ser/Thr_kinase_AS"/>
</dbReference>
<evidence type="ECO:0000256" key="9">
    <source>
        <dbReference type="ARBA" id="ARBA00022989"/>
    </source>
</evidence>
<keyword evidence="6 12" id="KW-0547">Nucleotide-binding</keyword>
<keyword evidence="4 14" id="KW-0812">Transmembrane</keyword>
<proteinExistence type="predicted"/>
<dbReference type="InterPro" id="IPR017441">
    <property type="entry name" value="Protein_kinase_ATP_BS"/>
</dbReference>
<feature type="chain" id="PRO_5043036128" description="Protein kinase domain-containing protein" evidence="15">
    <location>
        <begin position="31"/>
        <end position="834"/>
    </location>
</feature>
<feature type="signal peptide" evidence="15">
    <location>
        <begin position="1"/>
        <end position="30"/>
    </location>
</feature>
<evidence type="ECO:0000259" key="16">
    <source>
        <dbReference type="PROSITE" id="PS50011"/>
    </source>
</evidence>
<dbReference type="Pfam" id="PF07714">
    <property type="entry name" value="PK_Tyr_Ser-Thr"/>
    <property type="match status" value="1"/>
</dbReference>
<keyword evidence="9 14" id="KW-1133">Transmembrane helix</keyword>
<evidence type="ECO:0000256" key="3">
    <source>
        <dbReference type="ARBA" id="ARBA00022679"/>
    </source>
</evidence>
<dbReference type="FunFam" id="2.60.120.430:FF:000013">
    <property type="entry name" value="Putative receptor-like protein kinase"/>
    <property type="match status" value="1"/>
</dbReference>
<dbReference type="FunFam" id="3.30.200.20:FF:000039">
    <property type="entry name" value="receptor-like protein kinase FERONIA"/>
    <property type="match status" value="1"/>
</dbReference>
<dbReference type="Pfam" id="PF12819">
    <property type="entry name" value="Malectin_like"/>
    <property type="match status" value="1"/>
</dbReference>
<dbReference type="AlphaFoldDB" id="A0AAN7F3S6"/>
<evidence type="ECO:0000256" key="14">
    <source>
        <dbReference type="SAM" id="Phobius"/>
    </source>
</evidence>
<dbReference type="FunFam" id="2.60.120.430:FF:000005">
    <property type="entry name" value="Putative receptor-like protein kinase"/>
    <property type="match status" value="1"/>
</dbReference>
<evidence type="ECO:0000256" key="13">
    <source>
        <dbReference type="SAM" id="MobiDB-lite"/>
    </source>
</evidence>
<keyword evidence="18" id="KW-1185">Reference proteome</keyword>
<dbReference type="FunFam" id="1.10.510.10:FF:000252">
    <property type="entry name" value="Receptor-like protein kinase FERONIA"/>
    <property type="match status" value="1"/>
</dbReference>
<feature type="region of interest" description="Disordered" evidence="13">
    <location>
        <begin position="803"/>
        <end position="834"/>
    </location>
</feature>
<keyword evidence="7" id="KW-0418">Kinase</keyword>
<dbReference type="InterPro" id="IPR024788">
    <property type="entry name" value="Malectin-like_Carb-bd_dom"/>
</dbReference>
<reference evidence="17 18" key="1">
    <citation type="journal article" date="2023" name="G3 (Bethesda)">
        <title>A haplotype-resolved chromosome-scale genome for Quercus rubra L. provides insights into the genetics of adaptive traits for red oak species.</title>
        <authorList>
            <person name="Kapoor B."/>
            <person name="Jenkins J."/>
            <person name="Schmutz J."/>
            <person name="Zhebentyayeva T."/>
            <person name="Kuelheim C."/>
            <person name="Coggeshall M."/>
            <person name="Heim C."/>
            <person name="Lasky J.R."/>
            <person name="Leites L."/>
            <person name="Islam-Faridi N."/>
            <person name="Romero-Severson J."/>
            <person name="DeLeo V.L."/>
            <person name="Lucas S.M."/>
            <person name="Lazic D."/>
            <person name="Gailing O."/>
            <person name="Carlson J."/>
            <person name="Staton M."/>
        </authorList>
    </citation>
    <scope>NUCLEOTIDE SEQUENCE [LARGE SCALE GENOMIC DNA]</scope>
    <source>
        <strain evidence="17">Pseudo-F2</strain>
    </source>
</reference>
<dbReference type="InterPro" id="IPR011009">
    <property type="entry name" value="Kinase-like_dom_sf"/>
</dbReference>
<dbReference type="Gene3D" id="2.60.120.430">
    <property type="entry name" value="Galactose-binding lectin"/>
    <property type="match status" value="2"/>
</dbReference>
<dbReference type="GO" id="GO:0005524">
    <property type="term" value="F:ATP binding"/>
    <property type="evidence" value="ECO:0007669"/>
    <property type="project" value="UniProtKB-UniRule"/>
</dbReference>
<dbReference type="SUPFAM" id="SSF56112">
    <property type="entry name" value="Protein kinase-like (PK-like)"/>
    <property type="match status" value="1"/>
</dbReference>
<dbReference type="InterPro" id="IPR001245">
    <property type="entry name" value="Ser-Thr/Tyr_kinase_cat_dom"/>
</dbReference>
<dbReference type="Gene3D" id="1.10.510.10">
    <property type="entry name" value="Transferase(Phosphotransferase) domain 1"/>
    <property type="match status" value="1"/>
</dbReference>
<accession>A0AAN7F3S6</accession>
<feature type="compositionally biased region" description="Polar residues" evidence="13">
    <location>
        <begin position="825"/>
        <end position="834"/>
    </location>
</feature>
<dbReference type="PANTHER" id="PTHR45631">
    <property type="entry name" value="OS07G0107800 PROTEIN-RELATED"/>
    <property type="match status" value="1"/>
</dbReference>
<evidence type="ECO:0000256" key="6">
    <source>
        <dbReference type="ARBA" id="ARBA00022741"/>
    </source>
</evidence>
<evidence type="ECO:0000256" key="2">
    <source>
        <dbReference type="ARBA" id="ARBA00022527"/>
    </source>
</evidence>
<evidence type="ECO:0000256" key="15">
    <source>
        <dbReference type="SAM" id="SignalP"/>
    </source>
</evidence>
<keyword evidence="5 15" id="KW-0732">Signal</keyword>
<dbReference type="GO" id="GO:0016020">
    <property type="term" value="C:membrane"/>
    <property type="evidence" value="ECO:0007669"/>
    <property type="project" value="UniProtKB-SubCell"/>
</dbReference>
<comment type="subcellular location">
    <subcellularLocation>
        <location evidence="1">Membrane</location>
        <topology evidence="1">Single-pass type I membrane protein</topology>
    </subcellularLocation>
</comment>
<dbReference type="Gene3D" id="3.30.200.20">
    <property type="entry name" value="Phosphorylase Kinase, domain 1"/>
    <property type="match status" value="1"/>
</dbReference>
<dbReference type="Proteomes" id="UP001324115">
    <property type="component" value="Unassembled WGS sequence"/>
</dbReference>
<keyword evidence="11" id="KW-0325">Glycoprotein</keyword>
<keyword evidence="2" id="KW-0723">Serine/threonine-protein kinase</keyword>
<comment type="caution">
    <text evidence="17">The sequence shown here is derived from an EMBL/GenBank/DDBJ whole genome shotgun (WGS) entry which is preliminary data.</text>
</comment>